<dbReference type="GO" id="GO:0008270">
    <property type="term" value="F:zinc ion binding"/>
    <property type="evidence" value="ECO:0007669"/>
    <property type="project" value="InterPro"/>
</dbReference>
<name>A0A6L2NH45_TANCI</name>
<keyword evidence="1" id="KW-0378">Hydrolase</keyword>
<dbReference type="Pfam" id="PF07727">
    <property type="entry name" value="RVT_2"/>
    <property type="match status" value="1"/>
</dbReference>
<sequence length="696" mass="79640">MLDNSTIDEYAAKLSGIASKSATLGKVMSEHKLAKKFLTTLPRRFVHIVTALEQVLDLKTTMFDDVVGRLKAYEERFKDEEDKANDLQENLLYARTEYSNGNNDLSEGRGRGSYSRGRGRGRGQGRGRDNSQNQGQRDSLKNCEDNEQKGKQHDKRDLSHIQCYRCDLYGHFVSKCSERNRNHEVNLNETQEKGTFFMMNHIQEMIFTNEEKYPLPKSESNTDDEDDVWYFDNGASNHMTSNYSYFSELNENITERVKFGDGSCMSIKGKGSILFQDKNDEHKLLKDVSYISTLRSNVISLGQATISGYDISIRCDFLTMRDSWGSLRINVPRSANRLYKTQLKVGKEYTNEVGESKEDKYRIDDMPILIARLKTIQLLIARAVRRGWKIHHLDVKTAFLNGTSLDCINEFKRRMTSQFEMSDLGELTYYLGIEVSQGKDCVEIKKERYARKILKEVGMEDCNSTSYPMEKDLKLSKAKDEPKVKATQYQKVVGCLRYLLHTRPDLTYSVGVVSRYMQNPRESHAYVIKKILRYLKGTTSFDIKYNRSNYMKLVGYSDSSHNVDIDDRRNTTGHVVYLGTSPITWCLQKQTTVALSLSEVEFMAAIVAACQAIWLRELLAEVTGLKRQKRESKSKTVNEVLAAHKVQGDEIVTWCTRVVLFDSEIQGVIVKELSEFGYGFEAGQKAADTPVVRILS</sequence>
<dbReference type="SUPFAM" id="SSF57756">
    <property type="entry name" value="Retrovirus zinc finger-like domains"/>
    <property type="match status" value="1"/>
</dbReference>
<evidence type="ECO:0000259" key="3">
    <source>
        <dbReference type="Pfam" id="PF07727"/>
    </source>
</evidence>
<dbReference type="InterPro" id="IPR043502">
    <property type="entry name" value="DNA/RNA_pol_sf"/>
</dbReference>
<dbReference type="SUPFAM" id="SSF56672">
    <property type="entry name" value="DNA/RNA polymerases"/>
    <property type="match status" value="1"/>
</dbReference>
<evidence type="ECO:0000256" key="2">
    <source>
        <dbReference type="SAM" id="MobiDB-lite"/>
    </source>
</evidence>
<evidence type="ECO:0000259" key="4">
    <source>
        <dbReference type="Pfam" id="PF22936"/>
    </source>
</evidence>
<feature type="domain" description="Retrovirus-related Pol polyprotein from transposon TNT 1-94-like beta-barrel" evidence="4">
    <location>
        <begin position="229"/>
        <end position="309"/>
    </location>
</feature>
<comment type="caution">
    <text evidence="5">The sequence shown here is derived from an EMBL/GenBank/DDBJ whole genome shotgun (WGS) entry which is preliminary data.</text>
</comment>
<dbReference type="CDD" id="cd09272">
    <property type="entry name" value="RNase_HI_RT_Ty1"/>
    <property type="match status" value="1"/>
</dbReference>
<dbReference type="AlphaFoldDB" id="A0A6L2NH45"/>
<accession>A0A6L2NH45</accession>
<gene>
    <name evidence="5" type="ORF">Tci_056807</name>
</gene>
<dbReference type="Pfam" id="PF22936">
    <property type="entry name" value="Pol_BBD"/>
    <property type="match status" value="1"/>
</dbReference>
<feature type="domain" description="Reverse transcriptase Ty1/copia-type" evidence="3">
    <location>
        <begin position="405"/>
        <end position="471"/>
    </location>
</feature>
<dbReference type="InterPro" id="IPR054722">
    <property type="entry name" value="PolX-like_BBD"/>
</dbReference>
<dbReference type="GO" id="GO:0004190">
    <property type="term" value="F:aspartic-type endopeptidase activity"/>
    <property type="evidence" value="ECO:0007669"/>
    <property type="project" value="UniProtKB-KW"/>
</dbReference>
<dbReference type="InterPro" id="IPR013103">
    <property type="entry name" value="RVT_2"/>
</dbReference>
<dbReference type="EMBL" id="BKCJ010008978">
    <property type="protein sequence ID" value="GEU84829.1"/>
    <property type="molecule type" value="Genomic_DNA"/>
</dbReference>
<dbReference type="PANTHER" id="PTHR11439:SF480">
    <property type="entry name" value="REVERSE TRANSCRIPTASE TY1_COPIA-TYPE DOMAIN-CONTAINING PROTEIN"/>
    <property type="match status" value="1"/>
</dbReference>
<dbReference type="PANTHER" id="PTHR11439">
    <property type="entry name" value="GAG-POL-RELATED RETROTRANSPOSON"/>
    <property type="match status" value="1"/>
</dbReference>
<feature type="compositionally biased region" description="Basic and acidic residues" evidence="2">
    <location>
        <begin position="138"/>
        <end position="156"/>
    </location>
</feature>
<organism evidence="5">
    <name type="scientific">Tanacetum cinerariifolium</name>
    <name type="common">Dalmatian daisy</name>
    <name type="synonym">Chrysanthemum cinerariifolium</name>
    <dbReference type="NCBI Taxonomy" id="118510"/>
    <lineage>
        <taxon>Eukaryota</taxon>
        <taxon>Viridiplantae</taxon>
        <taxon>Streptophyta</taxon>
        <taxon>Embryophyta</taxon>
        <taxon>Tracheophyta</taxon>
        <taxon>Spermatophyta</taxon>
        <taxon>Magnoliopsida</taxon>
        <taxon>eudicotyledons</taxon>
        <taxon>Gunneridae</taxon>
        <taxon>Pentapetalae</taxon>
        <taxon>asterids</taxon>
        <taxon>campanulids</taxon>
        <taxon>Asterales</taxon>
        <taxon>Asteraceae</taxon>
        <taxon>Asteroideae</taxon>
        <taxon>Anthemideae</taxon>
        <taxon>Anthemidinae</taxon>
        <taxon>Tanacetum</taxon>
    </lineage>
</organism>
<keyword evidence="1" id="KW-0064">Aspartyl protease</keyword>
<dbReference type="GO" id="GO:0003676">
    <property type="term" value="F:nucleic acid binding"/>
    <property type="evidence" value="ECO:0007669"/>
    <property type="project" value="InterPro"/>
</dbReference>
<feature type="region of interest" description="Disordered" evidence="2">
    <location>
        <begin position="98"/>
        <end position="156"/>
    </location>
</feature>
<protein>
    <submittedName>
        <fullName evidence="5">Uncharacterized protein</fullName>
    </submittedName>
</protein>
<evidence type="ECO:0000313" key="5">
    <source>
        <dbReference type="EMBL" id="GEU84829.1"/>
    </source>
</evidence>
<reference evidence="5" key="1">
    <citation type="journal article" date="2019" name="Sci. Rep.">
        <title>Draft genome of Tanacetum cinerariifolium, the natural source of mosquito coil.</title>
        <authorList>
            <person name="Yamashiro T."/>
            <person name="Shiraishi A."/>
            <person name="Satake H."/>
            <person name="Nakayama K."/>
        </authorList>
    </citation>
    <scope>NUCLEOTIDE SEQUENCE</scope>
</reference>
<proteinExistence type="predicted"/>
<keyword evidence="1" id="KW-0645">Protease</keyword>
<dbReference type="InterPro" id="IPR036875">
    <property type="entry name" value="Znf_CCHC_sf"/>
</dbReference>
<evidence type="ECO:0000256" key="1">
    <source>
        <dbReference type="ARBA" id="ARBA00022750"/>
    </source>
</evidence>